<evidence type="ECO:0000259" key="1">
    <source>
        <dbReference type="Pfam" id="PF14392"/>
    </source>
</evidence>
<dbReference type="Pfam" id="PF14392">
    <property type="entry name" value="zf-CCHC_4"/>
    <property type="match status" value="1"/>
</dbReference>
<evidence type="ECO:0000313" key="2">
    <source>
        <dbReference type="EMBL" id="VVA99281.1"/>
    </source>
</evidence>
<dbReference type="PANTHER" id="PTHR31286:SF178">
    <property type="entry name" value="DUF4283 DOMAIN-CONTAINING PROTEIN"/>
    <property type="match status" value="1"/>
</dbReference>
<dbReference type="AlphaFoldDB" id="A0A565BD87"/>
<dbReference type="InterPro" id="IPR040256">
    <property type="entry name" value="At4g02000-like"/>
</dbReference>
<dbReference type="PANTHER" id="PTHR31286">
    <property type="entry name" value="GLYCINE-RICH CELL WALL STRUCTURAL PROTEIN 1.8-LIKE"/>
    <property type="match status" value="1"/>
</dbReference>
<protein>
    <recommendedName>
        <fullName evidence="1">Zinc knuckle CX2CX4HX4C domain-containing protein</fullName>
    </recommendedName>
</protein>
<proteinExistence type="predicted"/>
<name>A0A565BD87_9BRAS</name>
<dbReference type="Proteomes" id="UP000489600">
    <property type="component" value="Unassembled WGS sequence"/>
</dbReference>
<sequence length="171" mass="19824">MDQEIWRSLQQLTLGSDQAPLQLQPETRSRTARNSRLTLIVKGLNPSHQNLKPMKSTLPVAWKMEGRVLGQVRIYNLPNEHRNVQTVRDIGNSLGVVGEVRIREPNGEVPADVRVRVRTDIDAKLIFNRYVELNEGEDPVLIRFEYDKLRKFCRRCGFLRHENIVCQEIVI</sequence>
<dbReference type="EMBL" id="CABITT030000003">
    <property type="protein sequence ID" value="VVA99281.1"/>
    <property type="molecule type" value="Genomic_DNA"/>
</dbReference>
<gene>
    <name evidence="2" type="ORF">ANE_LOCUS9726</name>
</gene>
<reference evidence="2" key="1">
    <citation type="submission" date="2019-07" db="EMBL/GenBank/DDBJ databases">
        <authorList>
            <person name="Dittberner H."/>
        </authorList>
    </citation>
    <scope>NUCLEOTIDE SEQUENCE [LARGE SCALE GENOMIC DNA]</scope>
</reference>
<dbReference type="OrthoDB" id="1095779at2759"/>
<dbReference type="InterPro" id="IPR025836">
    <property type="entry name" value="Zn_knuckle_CX2CX4HX4C"/>
</dbReference>
<keyword evidence="3" id="KW-1185">Reference proteome</keyword>
<comment type="caution">
    <text evidence="2">The sequence shown here is derived from an EMBL/GenBank/DDBJ whole genome shotgun (WGS) entry which is preliminary data.</text>
</comment>
<organism evidence="2 3">
    <name type="scientific">Arabis nemorensis</name>
    <dbReference type="NCBI Taxonomy" id="586526"/>
    <lineage>
        <taxon>Eukaryota</taxon>
        <taxon>Viridiplantae</taxon>
        <taxon>Streptophyta</taxon>
        <taxon>Embryophyta</taxon>
        <taxon>Tracheophyta</taxon>
        <taxon>Spermatophyta</taxon>
        <taxon>Magnoliopsida</taxon>
        <taxon>eudicotyledons</taxon>
        <taxon>Gunneridae</taxon>
        <taxon>Pentapetalae</taxon>
        <taxon>rosids</taxon>
        <taxon>malvids</taxon>
        <taxon>Brassicales</taxon>
        <taxon>Brassicaceae</taxon>
        <taxon>Arabideae</taxon>
        <taxon>Arabis</taxon>
    </lineage>
</organism>
<accession>A0A565BD87</accession>
<feature type="domain" description="Zinc knuckle CX2CX4HX4C" evidence="1">
    <location>
        <begin position="120"/>
        <end position="167"/>
    </location>
</feature>
<evidence type="ECO:0000313" key="3">
    <source>
        <dbReference type="Proteomes" id="UP000489600"/>
    </source>
</evidence>